<comment type="caution">
    <text evidence="4">The sequence shown here is derived from an EMBL/GenBank/DDBJ whole genome shotgun (WGS) entry which is preliminary data.</text>
</comment>
<evidence type="ECO:0000313" key="5">
    <source>
        <dbReference type="Proteomes" id="UP001142055"/>
    </source>
</evidence>
<feature type="transmembrane region" description="Helical" evidence="2">
    <location>
        <begin position="12"/>
        <end position="34"/>
    </location>
</feature>
<dbReference type="Gene3D" id="2.60.40.10">
    <property type="entry name" value="Immunoglobulins"/>
    <property type="match status" value="2"/>
</dbReference>
<name>A0A9Q0MBD9_BLOTA</name>
<keyword evidence="2" id="KW-1133">Transmembrane helix</keyword>
<dbReference type="InterPro" id="IPR013783">
    <property type="entry name" value="Ig-like_fold"/>
</dbReference>
<protein>
    <recommendedName>
        <fullName evidence="3">Ig-like domain-containing protein</fullName>
    </recommendedName>
</protein>
<dbReference type="InterPro" id="IPR013162">
    <property type="entry name" value="CD80_C2-set"/>
</dbReference>
<dbReference type="Proteomes" id="UP001142055">
    <property type="component" value="Chromosome 1"/>
</dbReference>
<proteinExistence type="predicted"/>
<evidence type="ECO:0000256" key="2">
    <source>
        <dbReference type="SAM" id="Phobius"/>
    </source>
</evidence>
<keyword evidence="1" id="KW-1015">Disulfide bond</keyword>
<dbReference type="AlphaFoldDB" id="A0A9Q0MBD9"/>
<reference evidence="4" key="1">
    <citation type="submission" date="2022-12" db="EMBL/GenBank/DDBJ databases">
        <title>Genome assemblies of Blomia tropicalis.</title>
        <authorList>
            <person name="Cui Y."/>
        </authorList>
    </citation>
    <scope>NUCLEOTIDE SEQUENCE</scope>
    <source>
        <tissue evidence="4">Adult mites</tissue>
    </source>
</reference>
<keyword evidence="2" id="KW-0472">Membrane</keyword>
<feature type="domain" description="Ig-like" evidence="3">
    <location>
        <begin position="54"/>
        <end position="130"/>
    </location>
</feature>
<dbReference type="InterPro" id="IPR007110">
    <property type="entry name" value="Ig-like_dom"/>
</dbReference>
<accession>A0A9Q0MBD9</accession>
<evidence type="ECO:0000259" key="3">
    <source>
        <dbReference type="PROSITE" id="PS50835"/>
    </source>
</evidence>
<dbReference type="SUPFAM" id="SSF48726">
    <property type="entry name" value="Immunoglobulin"/>
    <property type="match status" value="2"/>
</dbReference>
<gene>
    <name evidence="4" type="ORF">RDWZM_001325</name>
</gene>
<feature type="domain" description="Ig-like" evidence="3">
    <location>
        <begin position="147"/>
        <end position="213"/>
    </location>
</feature>
<keyword evidence="5" id="KW-1185">Reference proteome</keyword>
<dbReference type="Pfam" id="PF13895">
    <property type="entry name" value="Ig_2"/>
    <property type="match status" value="1"/>
</dbReference>
<dbReference type="PANTHER" id="PTHR21261:SF15">
    <property type="entry name" value="BEATEN PATH IIIA, ISOFORM D-RELATED"/>
    <property type="match status" value="1"/>
</dbReference>
<dbReference type="EMBL" id="JAPWDV010000001">
    <property type="protein sequence ID" value="KAJ6222780.1"/>
    <property type="molecule type" value="Genomic_DNA"/>
</dbReference>
<organism evidence="4 5">
    <name type="scientific">Blomia tropicalis</name>
    <name type="common">Mite</name>
    <dbReference type="NCBI Taxonomy" id="40697"/>
    <lineage>
        <taxon>Eukaryota</taxon>
        <taxon>Metazoa</taxon>
        <taxon>Ecdysozoa</taxon>
        <taxon>Arthropoda</taxon>
        <taxon>Chelicerata</taxon>
        <taxon>Arachnida</taxon>
        <taxon>Acari</taxon>
        <taxon>Acariformes</taxon>
        <taxon>Sarcoptiformes</taxon>
        <taxon>Astigmata</taxon>
        <taxon>Glycyphagoidea</taxon>
        <taxon>Echimyopodidae</taxon>
        <taxon>Blomia</taxon>
    </lineage>
</organism>
<dbReference type="InterPro" id="IPR036179">
    <property type="entry name" value="Ig-like_dom_sf"/>
</dbReference>
<dbReference type="PROSITE" id="PS50835">
    <property type="entry name" value="IG_LIKE"/>
    <property type="match status" value="2"/>
</dbReference>
<sequence length="270" mass="30507">MNRLTWSADWMLRLIICSNSLVILKLFILLASNLGSSTGLKLIMLEVPSPSYVGESVELSCIYELESDKLYSVKWYKNDDWPPGQFLPISGIRVDLSKSGMNSVFLKYIDINTAGVYRCEVSAEAPSFVTEECEKQLQVTVLPTSGPQISGVRPEYRIGDKVNLNCTSARSKPAAKLRWYVNNREAKPEEYELSNATRVLHQDNLETSSLILRFMALDKHFRSGVIRVKCTATVVHTTSNEAILRGESTDKNIEYYQGENLSQCKYNEKN</sequence>
<evidence type="ECO:0000313" key="4">
    <source>
        <dbReference type="EMBL" id="KAJ6222780.1"/>
    </source>
</evidence>
<dbReference type="OMA" id="PAAMLSW"/>
<dbReference type="Pfam" id="PF08205">
    <property type="entry name" value="C2-set_2"/>
    <property type="match status" value="1"/>
</dbReference>
<dbReference type="PANTHER" id="PTHR21261">
    <property type="entry name" value="BEAT PROTEIN"/>
    <property type="match status" value="1"/>
</dbReference>
<keyword evidence="2" id="KW-0812">Transmembrane</keyword>
<evidence type="ECO:0000256" key="1">
    <source>
        <dbReference type="ARBA" id="ARBA00023157"/>
    </source>
</evidence>